<dbReference type="Gene3D" id="2.60.120.200">
    <property type="match status" value="1"/>
</dbReference>
<protein>
    <submittedName>
        <fullName evidence="1">MAM domain-containing protein</fullName>
    </submittedName>
</protein>
<evidence type="ECO:0000313" key="1">
    <source>
        <dbReference type="EMBL" id="GIX94502.1"/>
    </source>
</evidence>
<comment type="caution">
    <text evidence="1">The sequence shown here is derived from an EMBL/GenBank/DDBJ whole genome shotgun (WGS) entry which is preliminary data.</text>
</comment>
<proteinExistence type="predicted"/>
<organism evidence="1 2">
    <name type="scientific">Caerostris extrusa</name>
    <name type="common">Bark spider</name>
    <name type="synonym">Caerostris bankana</name>
    <dbReference type="NCBI Taxonomy" id="172846"/>
    <lineage>
        <taxon>Eukaryota</taxon>
        <taxon>Metazoa</taxon>
        <taxon>Ecdysozoa</taxon>
        <taxon>Arthropoda</taxon>
        <taxon>Chelicerata</taxon>
        <taxon>Arachnida</taxon>
        <taxon>Araneae</taxon>
        <taxon>Araneomorphae</taxon>
        <taxon>Entelegynae</taxon>
        <taxon>Araneoidea</taxon>
        <taxon>Araneidae</taxon>
        <taxon>Caerostris</taxon>
    </lineage>
</organism>
<reference evidence="1 2" key="1">
    <citation type="submission" date="2021-06" db="EMBL/GenBank/DDBJ databases">
        <title>Caerostris extrusa draft genome.</title>
        <authorList>
            <person name="Kono N."/>
            <person name="Arakawa K."/>
        </authorList>
    </citation>
    <scope>NUCLEOTIDE SEQUENCE [LARGE SCALE GENOMIC DNA]</scope>
</reference>
<dbReference type="Proteomes" id="UP001054945">
    <property type="component" value="Unassembled WGS sequence"/>
</dbReference>
<name>A0AAV4PAW1_CAEEX</name>
<keyword evidence="2" id="KW-1185">Reference proteome</keyword>
<dbReference type="EMBL" id="BPLR01004385">
    <property type="protein sequence ID" value="GIX94502.1"/>
    <property type="molecule type" value="Genomic_DNA"/>
</dbReference>
<dbReference type="AlphaFoldDB" id="A0AAV4PAW1"/>
<evidence type="ECO:0000313" key="2">
    <source>
        <dbReference type="Proteomes" id="UP001054945"/>
    </source>
</evidence>
<accession>A0AAV4PAW1</accession>
<sequence length="97" mass="11465">MCGKECGTAMMLSPWIEPRERDVKLIFRYKLYGTSNVYLRLYLKTDDGKQQTLFSKAGNYKLTFPEEWSARVLHYRPHLRTTGTVFELIPADFQRKL</sequence>
<gene>
    <name evidence="1" type="primary">AVEN_101608_1</name>
    <name evidence="1" type="ORF">CEXT_682181</name>
</gene>